<evidence type="ECO:0000256" key="4">
    <source>
        <dbReference type="ARBA" id="ARBA00022989"/>
    </source>
</evidence>
<keyword evidence="8" id="KW-1185">Reference proteome</keyword>
<evidence type="ECO:0000313" key="7">
    <source>
        <dbReference type="EMBL" id="KAK2140846.1"/>
    </source>
</evidence>
<evidence type="ECO:0008006" key="9">
    <source>
        <dbReference type="Google" id="ProtNLM"/>
    </source>
</evidence>
<organism evidence="7 8">
    <name type="scientific">Paralvinella palmiformis</name>
    <dbReference type="NCBI Taxonomy" id="53620"/>
    <lineage>
        <taxon>Eukaryota</taxon>
        <taxon>Metazoa</taxon>
        <taxon>Spiralia</taxon>
        <taxon>Lophotrochozoa</taxon>
        <taxon>Annelida</taxon>
        <taxon>Polychaeta</taxon>
        <taxon>Sedentaria</taxon>
        <taxon>Canalipalpata</taxon>
        <taxon>Terebellida</taxon>
        <taxon>Terebelliformia</taxon>
        <taxon>Alvinellidae</taxon>
        <taxon>Paralvinella</taxon>
    </lineage>
</organism>
<name>A0AAD9MR75_9ANNE</name>
<feature type="transmembrane region" description="Helical" evidence="6">
    <location>
        <begin position="217"/>
        <end position="241"/>
    </location>
</feature>
<dbReference type="InterPro" id="IPR018499">
    <property type="entry name" value="Tetraspanin/Peripherin"/>
</dbReference>
<dbReference type="Gene3D" id="1.10.1450.10">
    <property type="entry name" value="Tetraspanin"/>
    <property type="match status" value="2"/>
</dbReference>
<feature type="transmembrane region" description="Helical" evidence="6">
    <location>
        <begin position="22"/>
        <end position="42"/>
    </location>
</feature>
<dbReference type="PRINTS" id="PR00259">
    <property type="entry name" value="TMFOUR"/>
</dbReference>
<evidence type="ECO:0000256" key="6">
    <source>
        <dbReference type="SAM" id="Phobius"/>
    </source>
</evidence>
<dbReference type="PROSITE" id="PS00421">
    <property type="entry name" value="TM4_1"/>
    <property type="match status" value="1"/>
</dbReference>
<dbReference type="AlphaFoldDB" id="A0AAD9MR75"/>
<dbReference type="InterPro" id="IPR008952">
    <property type="entry name" value="Tetraspanin_EC2_sf"/>
</dbReference>
<evidence type="ECO:0000313" key="8">
    <source>
        <dbReference type="Proteomes" id="UP001208570"/>
    </source>
</evidence>
<gene>
    <name evidence="7" type="ORF">LSH36_1230g00010</name>
</gene>
<dbReference type="GO" id="GO:0005886">
    <property type="term" value="C:plasma membrane"/>
    <property type="evidence" value="ECO:0007669"/>
    <property type="project" value="TreeGrafter"/>
</dbReference>
<keyword evidence="3 6" id="KW-0812">Transmembrane</keyword>
<dbReference type="EMBL" id="JAODUP010001229">
    <property type="protein sequence ID" value="KAK2140846.1"/>
    <property type="molecule type" value="Genomic_DNA"/>
</dbReference>
<feature type="transmembrane region" description="Helical" evidence="6">
    <location>
        <begin position="62"/>
        <end position="88"/>
    </location>
</feature>
<dbReference type="SUPFAM" id="SSF48652">
    <property type="entry name" value="Tetraspanin"/>
    <property type="match status" value="2"/>
</dbReference>
<protein>
    <recommendedName>
        <fullName evidence="9">Tetraspanin</fullName>
    </recommendedName>
</protein>
<evidence type="ECO:0000256" key="2">
    <source>
        <dbReference type="ARBA" id="ARBA00006840"/>
    </source>
</evidence>
<dbReference type="PANTHER" id="PTHR19282:SF534">
    <property type="entry name" value="TETRASPANIN FAMILY-RELATED"/>
    <property type="match status" value="1"/>
</dbReference>
<dbReference type="PANTHER" id="PTHR19282">
    <property type="entry name" value="TETRASPANIN"/>
    <property type="match status" value="1"/>
</dbReference>
<accession>A0AAD9MR75</accession>
<comment type="caution">
    <text evidence="7">The sequence shown here is derived from an EMBL/GenBank/DDBJ whole genome shotgun (WGS) entry which is preliminary data.</text>
</comment>
<feature type="transmembrane region" description="Helical" evidence="6">
    <location>
        <begin position="261"/>
        <end position="285"/>
    </location>
</feature>
<comment type="subcellular location">
    <subcellularLocation>
        <location evidence="1">Membrane</location>
        <topology evidence="1">Multi-pass membrane protein</topology>
    </subcellularLocation>
</comment>
<dbReference type="InterPro" id="IPR018503">
    <property type="entry name" value="Tetraspanin_CS"/>
</dbReference>
<evidence type="ECO:0000256" key="5">
    <source>
        <dbReference type="ARBA" id="ARBA00023136"/>
    </source>
</evidence>
<keyword evidence="4 6" id="KW-1133">Transmembrane helix</keyword>
<comment type="similarity">
    <text evidence="2">Belongs to the tetraspanin (TM4SF) family.</text>
</comment>
<evidence type="ECO:0000256" key="1">
    <source>
        <dbReference type="ARBA" id="ARBA00004141"/>
    </source>
</evidence>
<dbReference type="Pfam" id="PF00335">
    <property type="entry name" value="Tetraspanin"/>
    <property type="match status" value="2"/>
</dbReference>
<dbReference type="Proteomes" id="UP001208570">
    <property type="component" value="Unassembled WGS sequence"/>
</dbReference>
<evidence type="ECO:0000256" key="3">
    <source>
        <dbReference type="ARBA" id="ARBA00022692"/>
    </source>
</evidence>
<reference evidence="7" key="1">
    <citation type="journal article" date="2023" name="Mol. Biol. Evol.">
        <title>Third-Generation Sequencing Reveals the Adaptive Role of the Epigenome in Three Deep-Sea Polychaetes.</title>
        <authorList>
            <person name="Perez M."/>
            <person name="Aroh O."/>
            <person name="Sun Y."/>
            <person name="Lan Y."/>
            <person name="Juniper S.K."/>
            <person name="Young C.R."/>
            <person name="Angers B."/>
            <person name="Qian P.Y."/>
        </authorList>
    </citation>
    <scope>NUCLEOTIDE SEQUENCE</scope>
    <source>
        <strain evidence="7">P08H-3</strain>
    </source>
</reference>
<proteinExistence type="inferred from homology"/>
<sequence>MTNKEAPESGCGSSPALSPNDLCFFPQICGACILGLGIWMAVDDTAFDNLDTSSPIWKASVYTMIVFCISTGVILLLEIICATLALVYRDSISAGVEQQMYEDLVTKYTTVDDVSNNYVTAWNKMQTQMRCCGSYNFTDWHNNPNYPQNSQFSVPWTCCKMSVISDPPIYEAIINPSECYNESRGILADDQPNFQVRQRAITNIMGLGCGAKCLKMILIIFNFIFWIGGAVALGFGIWMAMDEDAFDTLGITNPEGMDYTVWKITVYTMVSVGALIFLVATLGLMGACCENKCMLITIYAGSEEEMYLDVVSKYTTADDDDNSYVTTWNSFQTKMKCCGSYNFTDWHDNSNYGPLKSEPVPWTCCTMKQISNPPKKEDVINLTSCFNEGKNTDASQQPKFTYLNPIVCH</sequence>
<keyword evidence="5 6" id="KW-0472">Membrane</keyword>